<sequence>MRGADFHGANLEGTILTKAYFLQANLGGANFAQAFSDRVTFDKSDLTNAIFTYSLLTSNTFYGANIEGTYFSGALVDAYQAMLMCKRASGKIPYQVYTQG</sequence>
<evidence type="ECO:0000313" key="3">
    <source>
        <dbReference type="Proteomes" id="UP000053051"/>
    </source>
</evidence>
<comment type="caution">
    <text evidence="2">The sequence shown here is derived from an EMBL/GenBank/DDBJ whole genome shotgun (WGS) entry which is preliminary data.</text>
</comment>
<dbReference type="Proteomes" id="UP000053051">
    <property type="component" value="Unassembled WGS sequence"/>
</dbReference>
<reference evidence="2 3" key="1">
    <citation type="submission" date="2012-05" db="EMBL/GenBank/DDBJ databases">
        <authorList>
            <person name="Hilton J."/>
        </authorList>
    </citation>
    <scope>NUCLEOTIDE SEQUENCE [LARGE SCALE GENOMIC DNA]</scope>
    <source>
        <strain evidence="2 3">HH01</strain>
    </source>
</reference>
<dbReference type="STRING" id="1165094.RINTHH_2400"/>
<dbReference type="PANTHER" id="PTHR47485:SF1">
    <property type="entry name" value="THYLAKOID LUMENAL 17.4 KDA PROTEIN, CHLOROPLASTIC"/>
    <property type="match status" value="1"/>
</dbReference>
<accession>M1X287</accession>
<dbReference type="Pfam" id="PF00805">
    <property type="entry name" value="Pentapeptide"/>
    <property type="match status" value="2"/>
</dbReference>
<dbReference type="EMBL" id="CAIY01000011">
    <property type="protein sequence ID" value="CCH66395.1"/>
    <property type="molecule type" value="Genomic_DNA"/>
</dbReference>
<organism evidence="2 3">
    <name type="scientific">Richelia intracellularis HH01</name>
    <dbReference type="NCBI Taxonomy" id="1165094"/>
    <lineage>
        <taxon>Bacteria</taxon>
        <taxon>Bacillati</taxon>
        <taxon>Cyanobacteriota</taxon>
        <taxon>Cyanophyceae</taxon>
        <taxon>Nostocales</taxon>
        <taxon>Nostocaceae</taxon>
        <taxon>Richelia</taxon>
    </lineage>
</organism>
<protein>
    <submittedName>
        <fullName evidence="2">COG1357: Uncharacterized low-complexity proteins</fullName>
    </submittedName>
</protein>
<keyword evidence="1" id="KW-0677">Repeat</keyword>
<name>M1X287_9NOST</name>
<gene>
    <name evidence="2" type="ORF">RINTHH_2400</name>
</gene>
<proteinExistence type="predicted"/>
<evidence type="ECO:0000256" key="1">
    <source>
        <dbReference type="ARBA" id="ARBA00022737"/>
    </source>
</evidence>
<evidence type="ECO:0000313" key="2">
    <source>
        <dbReference type="EMBL" id="CCH66395.1"/>
    </source>
</evidence>
<dbReference type="Gene3D" id="2.160.20.80">
    <property type="entry name" value="E3 ubiquitin-protein ligase SopA"/>
    <property type="match status" value="1"/>
</dbReference>
<dbReference type="SUPFAM" id="SSF141571">
    <property type="entry name" value="Pentapeptide repeat-like"/>
    <property type="match status" value="1"/>
</dbReference>
<reference evidence="3" key="2">
    <citation type="submission" date="2016-01" db="EMBL/GenBank/DDBJ databases">
        <title>Diatom-associated endosymboitic cyanobacterium lacks core nitrogen metabolism enzymes.</title>
        <authorList>
            <person name="Hilton J.A."/>
            <person name="Foster R.A."/>
            <person name="Tripp H.J."/>
            <person name="Carter B.J."/>
            <person name="Zehr J.P."/>
            <person name="Villareal T.A."/>
        </authorList>
    </citation>
    <scope>NUCLEOTIDE SEQUENCE [LARGE SCALE GENOMIC DNA]</scope>
    <source>
        <strain evidence="3">HH01</strain>
    </source>
</reference>
<dbReference type="PANTHER" id="PTHR47485">
    <property type="entry name" value="THYLAKOID LUMENAL 17.4 KDA PROTEIN, CHLOROPLASTIC"/>
    <property type="match status" value="1"/>
</dbReference>
<dbReference type="AlphaFoldDB" id="M1X287"/>
<dbReference type="InterPro" id="IPR001646">
    <property type="entry name" value="5peptide_repeat"/>
</dbReference>
<dbReference type="RefSeq" id="WP_008231806.1">
    <property type="nucleotide sequence ID" value="NZ_CAIY01000011.1"/>
</dbReference>
<keyword evidence="3" id="KW-1185">Reference proteome</keyword>